<dbReference type="InterPro" id="IPR003107">
    <property type="entry name" value="HAT"/>
</dbReference>
<evidence type="ECO:0000256" key="3">
    <source>
        <dbReference type="ARBA" id="ARBA00022664"/>
    </source>
</evidence>
<evidence type="ECO:0000256" key="1">
    <source>
        <dbReference type="ARBA" id="ARBA00003777"/>
    </source>
</evidence>
<feature type="compositionally biased region" description="Low complexity" evidence="10">
    <location>
        <begin position="1056"/>
        <end position="1070"/>
    </location>
</feature>
<evidence type="ECO:0000256" key="7">
    <source>
        <dbReference type="ARBA" id="ARBA00038019"/>
    </source>
</evidence>
<keyword evidence="4" id="KW-0677">Repeat</keyword>
<evidence type="ECO:0000313" key="11">
    <source>
        <dbReference type="EMBL" id="KAK7789474.1"/>
    </source>
</evidence>
<feature type="region of interest" description="Disordered" evidence="10">
    <location>
        <begin position="255"/>
        <end position="487"/>
    </location>
</feature>
<dbReference type="Gene3D" id="1.25.40.10">
    <property type="entry name" value="Tetratricopeptide repeat domain"/>
    <property type="match status" value="2"/>
</dbReference>
<dbReference type="InterPro" id="IPR059164">
    <property type="entry name" value="HAT_PRP39_C"/>
</dbReference>
<organism evidence="11 12">
    <name type="scientific">Gryllus longicercus</name>
    <dbReference type="NCBI Taxonomy" id="2509291"/>
    <lineage>
        <taxon>Eukaryota</taxon>
        <taxon>Metazoa</taxon>
        <taxon>Ecdysozoa</taxon>
        <taxon>Arthropoda</taxon>
        <taxon>Hexapoda</taxon>
        <taxon>Insecta</taxon>
        <taxon>Pterygota</taxon>
        <taxon>Neoptera</taxon>
        <taxon>Polyneoptera</taxon>
        <taxon>Orthoptera</taxon>
        <taxon>Ensifera</taxon>
        <taxon>Gryllidea</taxon>
        <taxon>Grylloidea</taxon>
        <taxon>Gryllidae</taxon>
        <taxon>Gryllinae</taxon>
        <taxon>Gryllus</taxon>
    </lineage>
</organism>
<protein>
    <recommendedName>
        <fullName evidence="8">Pre-mRNA-processing factor 39</fullName>
    </recommendedName>
    <alternativeName>
        <fullName evidence="9">PRP39 homolog</fullName>
    </alternativeName>
</protein>
<name>A0AAN9V6W7_9ORTH</name>
<keyword evidence="12" id="KW-1185">Reference proteome</keyword>
<dbReference type="PANTHER" id="PTHR17204:SF5">
    <property type="entry name" value="PRE-MRNA-PROCESSING FACTOR 39"/>
    <property type="match status" value="1"/>
</dbReference>
<comment type="subcellular location">
    <subcellularLocation>
        <location evidence="2">Nucleus</location>
    </subcellularLocation>
</comment>
<feature type="compositionally biased region" description="Basic and acidic residues" evidence="10">
    <location>
        <begin position="305"/>
        <end position="314"/>
    </location>
</feature>
<keyword evidence="3" id="KW-0507">mRNA processing</keyword>
<dbReference type="PANTHER" id="PTHR17204">
    <property type="entry name" value="PRE-MRNA PROCESSING PROTEIN PRP39-RELATED"/>
    <property type="match status" value="1"/>
</dbReference>
<proteinExistence type="inferred from homology"/>
<dbReference type="InterPro" id="IPR011990">
    <property type="entry name" value="TPR-like_helical_dom_sf"/>
</dbReference>
<feature type="compositionally biased region" description="Acidic residues" evidence="10">
    <location>
        <begin position="390"/>
        <end position="400"/>
    </location>
</feature>
<sequence length="1171" mass="133327">MASNEGDISDSVTRRPRTARPAGKRGRGRKKVTPSTRSTRSKRNLYAAEVVEADDVTEDVQEEHDTEEDPTSPDVSKEEDDLVEATSEDGDKLFHSLSESNATENGVEDDKLQTVGKEEFVEEEEGVSLSLEEQQKICEEEDDIYEEDGKLYRIKHEVVEYTGQEEFGESSGDSNQVKQEYNEDDKQTQQEFDEESSHGVEREVPELEDTAIPSPVHSDVQVKMGGESGEESQSYSQEVVEEIDYQYSVQEEIAETNDVQSNRMFQAGSDADEKELPEQELPEQEEKSFVQDEMEVSNVESEGVSNEREEKMETGEENEDNGETDLPTGSDLKSEKKQLQEDNNDSNFQTEPDTEMVSEDELPTETKEPLETEAVSDEELPEPATAVDLPETEAVSEDELPPEKTDKKKKKTLTSKSSEGENSIESSGGKKKRSEAPKRKLSEGDTYDPSSPTSENSCDESPAAKRAAVAGGGSTPQAKPMPKSRKSLPELDKYWEAVTEDPSDFTGWTYLLQYVDQENDIEAAREAYDAFLSHYPYCYGYWRKYADYEKRKGNKEKCEDVFERGLKSIPLSVDLWIHYLNYCKATYPEDEEHLRTQFEKAINACGMEFRSDKLWESYIKWETEGKRFQNVTALYDRLLTVPTQGYTKHFDNFQEHISNNPPQKVLSVDEFLTLRREVLQLLKQYDQPLTTDDVAPGEKVEAPPGEESEEQPAVKSDEETTALRERIISLRRKIHKNTVAAVADRWHYEEGIKRPYFHVKPLERCQLKNWIEYLDYEIEQGDKDRIIILFERCLIACALYEEFWIKFICYLESLNEDMTDKIRNVYERACTIHHTKKPNLHLHWAVFEESHQNYDKASEILNNLEKLVPNMLQVAYRRINLERRRNNLEKVCALYEHYISSSKNKVIANNMAIKYARFCWKIKGDVEKAILVLNKAVEKDRENPRLYLQLIDMGLQRSPLNESEILCIIDQFLNRDADPEQKVLFAQRKVEFMEDFGSDVLCVQKAHDEFQKYLKMAKDRKKKSPDIDGKIGDGSPSKKKNQAGAGDGTHSGHGGSHSSSQSPHSGSGSQPPQPPSGAQLSTTAAGASQYPPPSYAQASGYSQPPPAQGGYQGGQYPPTGAQQPPTPYSQPPYNQQYSQSGDPSYANYQNWGYSQTGYGGYNQGWNYNYYQ</sequence>
<feature type="compositionally biased region" description="Basic and acidic residues" evidence="10">
    <location>
        <begin position="434"/>
        <end position="443"/>
    </location>
</feature>
<evidence type="ECO:0000256" key="10">
    <source>
        <dbReference type="SAM" id="MobiDB-lite"/>
    </source>
</evidence>
<comment type="caution">
    <text evidence="11">The sequence shown here is derived from an EMBL/GenBank/DDBJ whole genome shotgun (WGS) entry which is preliminary data.</text>
</comment>
<gene>
    <name evidence="11" type="ORF">R5R35_012343</name>
</gene>
<comment type="function">
    <text evidence="1">Involved in pre-mRNA splicing.</text>
</comment>
<comment type="similarity">
    <text evidence="7">Belongs to the PRP39 family.</text>
</comment>
<evidence type="ECO:0000256" key="6">
    <source>
        <dbReference type="ARBA" id="ARBA00023242"/>
    </source>
</evidence>
<evidence type="ECO:0000256" key="2">
    <source>
        <dbReference type="ARBA" id="ARBA00004123"/>
    </source>
</evidence>
<dbReference type="AlphaFoldDB" id="A0AAN9V6W7"/>
<reference evidence="11 12" key="1">
    <citation type="submission" date="2024-03" db="EMBL/GenBank/DDBJ databases">
        <title>The genome assembly and annotation of the cricket Gryllus longicercus Weissman &amp; Gray.</title>
        <authorList>
            <person name="Szrajer S."/>
            <person name="Gray D."/>
            <person name="Ylla G."/>
        </authorList>
    </citation>
    <scope>NUCLEOTIDE SEQUENCE [LARGE SCALE GENOMIC DNA]</scope>
    <source>
        <strain evidence="11">DAG 2021-001</strain>
        <tissue evidence="11">Whole body minus gut</tissue>
    </source>
</reference>
<evidence type="ECO:0000256" key="8">
    <source>
        <dbReference type="ARBA" id="ARBA00067962"/>
    </source>
</evidence>
<feature type="compositionally biased region" description="Gly residues" evidence="10">
    <location>
        <begin position="1045"/>
        <end position="1055"/>
    </location>
</feature>
<feature type="compositionally biased region" description="Low complexity" evidence="10">
    <location>
        <begin position="1114"/>
        <end position="1123"/>
    </location>
</feature>
<evidence type="ECO:0000256" key="5">
    <source>
        <dbReference type="ARBA" id="ARBA00023187"/>
    </source>
</evidence>
<feature type="compositionally biased region" description="Low complexity" evidence="10">
    <location>
        <begin position="414"/>
        <end position="427"/>
    </location>
</feature>
<feature type="compositionally biased region" description="Basic and acidic residues" evidence="10">
    <location>
        <begin position="195"/>
        <end position="205"/>
    </location>
</feature>
<dbReference type="Pfam" id="PF23241">
    <property type="entry name" value="HAT_PRP39_C"/>
    <property type="match status" value="1"/>
</dbReference>
<feature type="region of interest" description="Disordered" evidence="10">
    <location>
        <begin position="163"/>
        <end position="239"/>
    </location>
</feature>
<dbReference type="GO" id="GO:0071004">
    <property type="term" value="C:U2-type prespliceosome"/>
    <property type="evidence" value="ECO:0007669"/>
    <property type="project" value="TreeGrafter"/>
</dbReference>
<dbReference type="GO" id="GO:0000395">
    <property type="term" value="P:mRNA 5'-splice site recognition"/>
    <property type="evidence" value="ECO:0007669"/>
    <property type="project" value="TreeGrafter"/>
</dbReference>
<feature type="compositionally biased region" description="Low complexity" evidence="10">
    <location>
        <begin position="1131"/>
        <end position="1140"/>
    </location>
</feature>
<feature type="compositionally biased region" description="Acidic residues" evidence="10">
    <location>
        <begin position="51"/>
        <end position="88"/>
    </location>
</feature>
<dbReference type="FunFam" id="1.25.40.10:FF:000063">
    <property type="entry name" value="Pre-mRNA processing factor 39"/>
    <property type="match status" value="1"/>
</dbReference>
<feature type="compositionally biased region" description="Acidic residues" evidence="10">
    <location>
        <begin position="352"/>
        <end position="363"/>
    </location>
</feature>
<keyword evidence="6" id="KW-0539">Nucleus</keyword>
<keyword evidence="5" id="KW-0508">mRNA splicing</keyword>
<feature type="region of interest" description="Disordered" evidence="10">
    <location>
        <begin position="690"/>
        <end position="718"/>
    </location>
</feature>
<dbReference type="GO" id="GO:0030627">
    <property type="term" value="F:pre-mRNA 5'-splice site binding"/>
    <property type="evidence" value="ECO:0007669"/>
    <property type="project" value="TreeGrafter"/>
</dbReference>
<dbReference type="SUPFAM" id="SSF48452">
    <property type="entry name" value="TPR-like"/>
    <property type="match status" value="2"/>
</dbReference>
<dbReference type="GO" id="GO:0000243">
    <property type="term" value="C:commitment complex"/>
    <property type="evidence" value="ECO:0007669"/>
    <property type="project" value="TreeGrafter"/>
</dbReference>
<feature type="region of interest" description="Disordered" evidence="10">
    <location>
        <begin position="1016"/>
        <end position="1161"/>
    </location>
</feature>
<accession>A0AAN9V6W7</accession>
<evidence type="ECO:0000256" key="9">
    <source>
        <dbReference type="ARBA" id="ARBA00080852"/>
    </source>
</evidence>
<feature type="compositionally biased region" description="Acidic residues" evidence="10">
    <location>
        <begin position="270"/>
        <end position="283"/>
    </location>
</feature>
<dbReference type="GO" id="GO:0005685">
    <property type="term" value="C:U1 snRNP"/>
    <property type="evidence" value="ECO:0007669"/>
    <property type="project" value="TreeGrafter"/>
</dbReference>
<dbReference type="Proteomes" id="UP001378592">
    <property type="component" value="Unassembled WGS sequence"/>
</dbReference>
<dbReference type="EMBL" id="JAZDUA010000749">
    <property type="protein sequence ID" value="KAK7789474.1"/>
    <property type="molecule type" value="Genomic_DNA"/>
</dbReference>
<evidence type="ECO:0000313" key="12">
    <source>
        <dbReference type="Proteomes" id="UP001378592"/>
    </source>
</evidence>
<dbReference type="Pfam" id="PF23240">
    <property type="entry name" value="HAT_PRP39_N"/>
    <property type="match status" value="1"/>
</dbReference>
<dbReference type="SMART" id="SM00386">
    <property type="entry name" value="HAT"/>
    <property type="match status" value="7"/>
</dbReference>
<feature type="compositionally biased region" description="Basic residues" evidence="10">
    <location>
        <begin position="14"/>
        <end position="32"/>
    </location>
</feature>
<dbReference type="FunFam" id="1.25.40.10:FF:000091">
    <property type="entry name" value="Pre-mRNA-processing factor 39"/>
    <property type="match status" value="1"/>
</dbReference>
<feature type="region of interest" description="Disordered" evidence="10">
    <location>
        <begin position="1"/>
        <end position="115"/>
    </location>
</feature>
<evidence type="ECO:0000256" key="4">
    <source>
        <dbReference type="ARBA" id="ARBA00022737"/>
    </source>
</evidence>